<feature type="region of interest" description="Disordered" evidence="1">
    <location>
        <begin position="611"/>
        <end position="651"/>
    </location>
</feature>
<evidence type="ECO:0000313" key="3">
    <source>
        <dbReference type="Proteomes" id="UP001162060"/>
    </source>
</evidence>
<evidence type="ECO:0000313" key="2">
    <source>
        <dbReference type="EMBL" id="CAK7933190.1"/>
    </source>
</evidence>
<dbReference type="AlphaFoldDB" id="A0AAV1UFA5"/>
<accession>A0AAV1UFA5</accession>
<evidence type="ECO:0008006" key="4">
    <source>
        <dbReference type="Google" id="ProtNLM"/>
    </source>
</evidence>
<name>A0AAV1UFA5_9STRA</name>
<feature type="region of interest" description="Disordered" evidence="1">
    <location>
        <begin position="668"/>
        <end position="687"/>
    </location>
</feature>
<comment type="caution">
    <text evidence="2">The sequence shown here is derived from an EMBL/GenBank/DDBJ whole genome shotgun (WGS) entry which is preliminary data.</text>
</comment>
<protein>
    <recommendedName>
        <fullName evidence="4">OTU domain-containing protein</fullName>
    </recommendedName>
</protein>
<dbReference type="Proteomes" id="UP001162060">
    <property type="component" value="Unassembled WGS sequence"/>
</dbReference>
<dbReference type="EMBL" id="CAKLBY020000193">
    <property type="protein sequence ID" value="CAK7933190.1"/>
    <property type="molecule type" value="Genomic_DNA"/>
</dbReference>
<feature type="compositionally biased region" description="Acidic residues" evidence="1">
    <location>
        <begin position="626"/>
        <end position="638"/>
    </location>
</feature>
<sequence>MLSQAKTIGYNTVQKSINIHFFQRATAAKFQNTLVPFRRKIYRLHNRHAPTSGSVWDRQVGADGTRLTMQTEHVIRLYNVTRYMDIGRFTAFLTAHISPEFDLEPLDTCTPDSRTSTVWRLTIQLAGCPNFLRDVVRLLWFGTVIVLKHPEVGKRLQCLRFGNIGHTMARCGFSTEQLRGPGSILASEEEVSQLEDLAVPFRSFAEMCDIAAQRIRLQDQADTVSAQAVQPPSVMVLTLAVDCVNSDGRDGRIVAASGIGVSIPQGRKASSATKTLSSRRAFLSSRYAVLADQHEVDVEEDEAVVSAPFSALEEPDTSGAGAHAAVRHSDKATDSTVQLRLIKKTPPKLSLTPPLVALKQKERTELLRNIAQVEGYCGSRVLPRLPDGVDLGSGSYDIIQQQLNILPVQTPANGNCLAMALVQALANNDLRHRDKILLSATSSLKRGIKYTGQMHMMDQFSHQARVTTLVNVARGWMDMPRSEAIKQFKWYLEEYASSLTDPTTMLDRHYWEGCETLTMAANFLQQTIYVFCQATDGLQCWHCGLYRPSSMTKARRVIETGEQIIFTVQECVEKIRAVKGDRSSPPPLILKYEDDHYSAFVHRLPTLDKATGDERNVDRGNSSGEDMSDIVSDSDEEMKEAAEPIEATDQYEDLERNDTVQAAISAPPSPLQQIHVPRTSTSADPAAGRGVIGSSTALSLRVSPRAFQSSAPATRTHVLAPDERKKKAVIIRNKPTALVIKKGSSTNDRLLLEAGPAKVLQLESSKKWQEMWLDLASEWPKQSKVVFPIVYSSPAQWVQAAKVESRLLLRMIQRFPHKSALSTILSDETVQTWTATWRQECMYSCIMAYRSRTTDKDT</sequence>
<organism evidence="2 3">
    <name type="scientific">Peronospora matthiolae</name>
    <dbReference type="NCBI Taxonomy" id="2874970"/>
    <lineage>
        <taxon>Eukaryota</taxon>
        <taxon>Sar</taxon>
        <taxon>Stramenopiles</taxon>
        <taxon>Oomycota</taxon>
        <taxon>Peronosporomycetes</taxon>
        <taxon>Peronosporales</taxon>
        <taxon>Peronosporaceae</taxon>
        <taxon>Peronospora</taxon>
    </lineage>
</organism>
<reference evidence="2" key="1">
    <citation type="submission" date="2024-01" db="EMBL/GenBank/DDBJ databases">
        <authorList>
            <person name="Webb A."/>
        </authorList>
    </citation>
    <scope>NUCLEOTIDE SEQUENCE</scope>
    <source>
        <strain evidence="2">Pm1</strain>
    </source>
</reference>
<gene>
    <name evidence="2" type="ORF">PM001_LOCUS18340</name>
</gene>
<proteinExistence type="predicted"/>
<evidence type="ECO:0000256" key="1">
    <source>
        <dbReference type="SAM" id="MobiDB-lite"/>
    </source>
</evidence>